<evidence type="ECO:0000313" key="23">
    <source>
        <dbReference type="Proteomes" id="UP000009022"/>
    </source>
</evidence>
<dbReference type="FunFam" id="3.30.70.660:FF:000002">
    <property type="entry name" value="tRNA pseudouridine synthase"/>
    <property type="match status" value="1"/>
</dbReference>
<organism evidence="22 23">
    <name type="scientific">Trichoplax adhaerens</name>
    <name type="common">Trichoplax reptans</name>
    <dbReference type="NCBI Taxonomy" id="10228"/>
    <lineage>
        <taxon>Eukaryota</taxon>
        <taxon>Metazoa</taxon>
        <taxon>Placozoa</taxon>
        <taxon>Uniplacotomia</taxon>
        <taxon>Trichoplacea</taxon>
        <taxon>Trichoplacidae</taxon>
        <taxon>Trichoplax</taxon>
    </lineage>
</organism>
<feature type="active site" description="Nucleophile" evidence="18">
    <location>
        <position position="105"/>
    </location>
</feature>
<dbReference type="AlphaFoldDB" id="B3S1D9"/>
<accession>B3S1D9</accession>
<keyword evidence="23" id="KW-1185">Reference proteome</keyword>
<evidence type="ECO:0000256" key="17">
    <source>
        <dbReference type="ARBA" id="ARBA00081344"/>
    </source>
</evidence>
<gene>
    <name evidence="22" type="ORF">TRIADDRAFT_57795</name>
</gene>
<dbReference type="InterPro" id="IPR020095">
    <property type="entry name" value="PsdUridine_synth_TruA_C"/>
</dbReference>
<dbReference type="GO" id="GO:0031119">
    <property type="term" value="P:tRNA pseudouridine synthesis"/>
    <property type="evidence" value="ECO:0000318"/>
    <property type="project" value="GO_Central"/>
</dbReference>
<evidence type="ECO:0000256" key="15">
    <source>
        <dbReference type="ARBA" id="ARBA00079087"/>
    </source>
</evidence>
<dbReference type="InterPro" id="IPR020103">
    <property type="entry name" value="PsdUridine_synth_cat_dom_sf"/>
</dbReference>
<comment type="similarity">
    <text evidence="3">Belongs to the tRNA pseudouridine synthase TruA family.</text>
</comment>
<evidence type="ECO:0000256" key="20">
    <source>
        <dbReference type="SAM" id="MobiDB-lite"/>
    </source>
</evidence>
<evidence type="ECO:0000313" key="22">
    <source>
        <dbReference type="EMBL" id="EDV22990.1"/>
    </source>
</evidence>
<evidence type="ECO:0000256" key="12">
    <source>
        <dbReference type="ARBA" id="ARBA00066509"/>
    </source>
</evidence>
<evidence type="ECO:0000256" key="16">
    <source>
        <dbReference type="ARBA" id="ARBA00080849"/>
    </source>
</evidence>
<evidence type="ECO:0000256" key="9">
    <source>
        <dbReference type="ARBA" id="ARBA00052184"/>
    </source>
</evidence>
<evidence type="ECO:0000256" key="10">
    <source>
        <dbReference type="ARBA" id="ARBA00053709"/>
    </source>
</evidence>
<dbReference type="PhylomeDB" id="B3S1D9"/>
<dbReference type="GO" id="GO:0006397">
    <property type="term" value="P:mRNA processing"/>
    <property type="evidence" value="ECO:0007669"/>
    <property type="project" value="UniProtKB-KW"/>
</dbReference>
<dbReference type="PANTHER" id="PTHR11142">
    <property type="entry name" value="PSEUDOURIDYLATE SYNTHASE"/>
    <property type="match status" value="1"/>
</dbReference>
<comment type="catalytic activity">
    <reaction evidence="1">
        <text>a uridine in mRNA = a pseudouridine in mRNA</text>
        <dbReference type="Rhea" id="RHEA:56644"/>
        <dbReference type="Rhea" id="RHEA-COMP:14658"/>
        <dbReference type="Rhea" id="RHEA-COMP:14659"/>
        <dbReference type="ChEBI" id="CHEBI:65314"/>
        <dbReference type="ChEBI" id="CHEBI:65315"/>
    </reaction>
</comment>
<dbReference type="HOGENOM" id="CLU_021971_3_0_1"/>
<dbReference type="STRING" id="10228.B3S1D9"/>
<dbReference type="GO" id="GO:0009982">
    <property type="term" value="F:pseudouridine synthase activity"/>
    <property type="evidence" value="ECO:0000318"/>
    <property type="project" value="GO_Central"/>
</dbReference>
<comment type="subcellular location">
    <subcellularLocation>
        <location evidence="2">Nucleus</location>
    </subcellularLocation>
</comment>
<comment type="catalytic activity">
    <reaction evidence="8">
        <text>a uridine in tRNA = a pseudouridine in tRNA</text>
        <dbReference type="Rhea" id="RHEA:54572"/>
        <dbReference type="Rhea" id="RHEA-COMP:13339"/>
        <dbReference type="Rhea" id="RHEA-COMP:13934"/>
        <dbReference type="ChEBI" id="CHEBI:65314"/>
        <dbReference type="ChEBI" id="CHEBI:65315"/>
    </reaction>
</comment>
<dbReference type="KEGG" id="tad:TRIADDRAFT_57795"/>
<dbReference type="CTD" id="6755434"/>
<evidence type="ECO:0000259" key="21">
    <source>
        <dbReference type="Pfam" id="PF01416"/>
    </source>
</evidence>
<dbReference type="OrthoDB" id="10256309at2759"/>
<reference evidence="22 23" key="1">
    <citation type="journal article" date="2008" name="Nature">
        <title>The Trichoplax genome and the nature of placozoans.</title>
        <authorList>
            <person name="Srivastava M."/>
            <person name="Begovic E."/>
            <person name="Chapman J."/>
            <person name="Putnam N.H."/>
            <person name="Hellsten U."/>
            <person name="Kawashima T."/>
            <person name="Kuo A."/>
            <person name="Mitros T."/>
            <person name="Salamov A."/>
            <person name="Carpenter M.L."/>
            <person name="Signorovitch A.Y."/>
            <person name="Moreno M.A."/>
            <person name="Kamm K."/>
            <person name="Grimwood J."/>
            <person name="Schmutz J."/>
            <person name="Shapiro H."/>
            <person name="Grigoriev I.V."/>
            <person name="Buss L.W."/>
            <person name="Schierwater B."/>
            <person name="Dellaporta S.L."/>
            <person name="Rokhsar D.S."/>
        </authorList>
    </citation>
    <scope>NUCLEOTIDE SEQUENCE [LARGE SCALE GENOMIC DNA]</scope>
    <source>
        <strain evidence="22 23">Grell-BS-1999</strain>
    </source>
</reference>
<dbReference type="InterPro" id="IPR020097">
    <property type="entry name" value="PsdUridine_synth_TruA_a/b_dom"/>
</dbReference>
<dbReference type="EMBL" id="DS985247">
    <property type="protein sequence ID" value="EDV22990.1"/>
    <property type="molecule type" value="Genomic_DNA"/>
</dbReference>
<dbReference type="SUPFAM" id="SSF55120">
    <property type="entry name" value="Pseudouridine synthase"/>
    <property type="match status" value="1"/>
</dbReference>
<keyword evidence="6" id="KW-0413">Isomerase</keyword>
<evidence type="ECO:0000256" key="14">
    <source>
        <dbReference type="ARBA" id="ARBA00075153"/>
    </source>
</evidence>
<evidence type="ECO:0000256" key="3">
    <source>
        <dbReference type="ARBA" id="ARBA00009375"/>
    </source>
</evidence>
<dbReference type="PANTHER" id="PTHR11142:SF4">
    <property type="entry name" value="PSEUDOURIDYLATE SYNTHASE 1 HOMOLOG"/>
    <property type="match status" value="1"/>
</dbReference>
<keyword evidence="4" id="KW-0507">mRNA processing</keyword>
<dbReference type="GO" id="GO:0003723">
    <property type="term" value="F:RNA binding"/>
    <property type="evidence" value="ECO:0007669"/>
    <property type="project" value="InterPro"/>
</dbReference>
<dbReference type="OMA" id="CDARTYT"/>
<feature type="region of interest" description="Disordered" evidence="20">
    <location>
        <begin position="1"/>
        <end position="29"/>
    </location>
</feature>
<comment type="function">
    <text evidence="10">Pseudouridylate synthase that catalyzes pseudouridylation of tRNAs and mRNAs. Acts on positions 27/28 in the anticodon stem and also positions 34 and 36 in the anticodon of an intron containing tRNA. Also catalyzes pseudouridylation of mRNAs: mediates pseudouridylation of mRNAs with the consensus sequence 5'-UGUAG-3'. Acts as a regulator of pre-mRNA splicing by mediating pseudouridylation of pre-mRNAs at locations associated with alternatively spliced regions. Pseudouridylation of pre-mRNAs near splice sites directly regulates mRNA splicing and mRNA 3'-end processing. Involved in regulation of nuclear receptor activity through pseudouridylation of SRA1 mRNA.</text>
</comment>
<proteinExistence type="inferred from homology"/>
<dbReference type="InParanoid" id="B3S1D9"/>
<dbReference type="CDD" id="cd02568">
    <property type="entry name" value="PseudoU_synth_PUS1_PUS2"/>
    <property type="match status" value="1"/>
</dbReference>
<sequence length="385" mass="43901">MAAEITPDSVVPNDGPPSPKKFKSCDESDGNEVIQTVTPNDIGKKRKVALLLGFCGAGYFGMQRNRGTKTIEEDLINALFKAGAIPEAAKEHEQKMAFQRASRTDKGVHAAAQVVSFKMFVVDDVIAKINSHLPREIRVFGHFRVTKGFNSKTACDARTYKYVMPTYAFANKEKKNMYILVIEATIKHVRDILAMYVGTRNFHNFTSKKAYEDDSAKRYIMQFDCGLPFVRNNLEFVTLTVKGQSFMLHQIRKMIGLMIGIVRGDATIEAMEKAWEKDRVDIPRAPGLGLMLYQLHYHAYNRKIERLGIHSAIDNTIFDKEIEKFTDECINEHIIQKETKEFCFLKWLESLTYHSFDDQPRSARDQTLENPSKCNNDSNSGKEME</sequence>
<dbReference type="eggNOG" id="KOG2553">
    <property type="taxonomic scope" value="Eukaryota"/>
</dbReference>
<evidence type="ECO:0000256" key="1">
    <source>
        <dbReference type="ARBA" id="ARBA00001166"/>
    </source>
</evidence>
<dbReference type="EC" id="5.4.99.12" evidence="12"/>
<evidence type="ECO:0000256" key="4">
    <source>
        <dbReference type="ARBA" id="ARBA00022664"/>
    </source>
</evidence>
<evidence type="ECO:0000256" key="11">
    <source>
        <dbReference type="ARBA" id="ARBA00064589"/>
    </source>
</evidence>
<dbReference type="Gene3D" id="3.30.70.660">
    <property type="entry name" value="Pseudouridine synthase I, catalytic domain, C-terminal subdomain"/>
    <property type="match status" value="1"/>
</dbReference>
<evidence type="ECO:0000256" key="2">
    <source>
        <dbReference type="ARBA" id="ARBA00004123"/>
    </source>
</evidence>
<dbReference type="Pfam" id="PF01416">
    <property type="entry name" value="PseudoU_synth_1"/>
    <property type="match status" value="1"/>
</dbReference>
<dbReference type="FunCoup" id="B3S1D9">
    <property type="interactions" value="2040"/>
</dbReference>
<evidence type="ECO:0000256" key="7">
    <source>
        <dbReference type="ARBA" id="ARBA00023242"/>
    </source>
</evidence>
<evidence type="ECO:0000256" key="6">
    <source>
        <dbReference type="ARBA" id="ARBA00023235"/>
    </source>
</evidence>
<dbReference type="GeneID" id="6755434"/>
<dbReference type="RefSeq" id="XP_002113900.1">
    <property type="nucleotide sequence ID" value="XM_002113864.1"/>
</dbReference>
<comment type="catalytic activity">
    <reaction evidence="9">
        <text>uridine(38/39/40) in tRNA = pseudouridine(38/39/40) in tRNA</text>
        <dbReference type="Rhea" id="RHEA:22376"/>
        <dbReference type="Rhea" id="RHEA-COMP:10085"/>
        <dbReference type="Rhea" id="RHEA-COMP:10087"/>
        <dbReference type="ChEBI" id="CHEBI:65314"/>
        <dbReference type="ChEBI" id="CHEBI:65315"/>
        <dbReference type="EC" id="5.4.99.12"/>
    </reaction>
</comment>
<evidence type="ECO:0000256" key="8">
    <source>
        <dbReference type="ARBA" id="ARBA00036943"/>
    </source>
</evidence>
<keyword evidence="5" id="KW-0819">tRNA processing</keyword>
<dbReference type="InterPro" id="IPR041708">
    <property type="entry name" value="PUS1/PUS2-like"/>
</dbReference>
<dbReference type="Proteomes" id="UP000009022">
    <property type="component" value="Unassembled WGS sequence"/>
</dbReference>
<evidence type="ECO:0000256" key="13">
    <source>
        <dbReference type="ARBA" id="ARBA00068582"/>
    </source>
</evidence>
<name>B3S1D9_TRIAD</name>
<dbReference type="GO" id="GO:0005634">
    <property type="term" value="C:nucleus"/>
    <property type="evidence" value="ECO:0000318"/>
    <property type="project" value="GO_Central"/>
</dbReference>
<feature type="binding site" evidence="19">
    <location>
        <position position="160"/>
    </location>
    <ligand>
        <name>substrate</name>
    </ligand>
</feature>
<evidence type="ECO:0000256" key="18">
    <source>
        <dbReference type="PIRSR" id="PIRSR641708-1"/>
    </source>
</evidence>
<comment type="subunit">
    <text evidence="11">Monomer. Forms a complex with RARG and the SRA1 RNA in the nucleus.</text>
</comment>
<dbReference type="InterPro" id="IPR020094">
    <property type="entry name" value="TruA/RsuA/RluB/E/F_N"/>
</dbReference>
<dbReference type="GO" id="GO:1990481">
    <property type="term" value="P:mRNA pseudouridine synthesis"/>
    <property type="evidence" value="ECO:0000318"/>
    <property type="project" value="GO_Central"/>
</dbReference>
<keyword evidence="7" id="KW-0539">Nucleus</keyword>
<protein>
    <recommendedName>
        <fullName evidence="13">Pseudouridylate synthase 1 homolog</fullName>
        <ecNumber evidence="12">5.4.99.12</ecNumber>
    </recommendedName>
    <alternativeName>
        <fullName evidence="14">tRNA pseudouridine synthase 1</fullName>
    </alternativeName>
    <alternativeName>
        <fullName evidence="17">tRNA pseudouridine(38-40) synthase</fullName>
    </alternativeName>
    <alternativeName>
        <fullName evidence="15">tRNA pseudouridylate synthase I</fullName>
    </alternativeName>
    <alternativeName>
        <fullName evidence="16">tRNA-uridine isomerase I</fullName>
    </alternativeName>
</protein>
<evidence type="ECO:0000256" key="5">
    <source>
        <dbReference type="ARBA" id="ARBA00022694"/>
    </source>
</evidence>
<feature type="domain" description="Pseudouridine synthase I TruA alpha/beta" evidence="21">
    <location>
        <begin position="194"/>
        <end position="297"/>
    </location>
</feature>
<evidence type="ECO:0000256" key="19">
    <source>
        <dbReference type="PIRSR" id="PIRSR641708-2"/>
    </source>
</evidence>
<dbReference type="FunFam" id="3.30.70.580:FF:000002">
    <property type="entry name" value="tRNA pseudouridine synthase"/>
    <property type="match status" value="1"/>
</dbReference>
<dbReference type="Gene3D" id="3.30.70.580">
    <property type="entry name" value="Pseudouridine synthase I, catalytic domain, N-terminal subdomain"/>
    <property type="match status" value="1"/>
</dbReference>
<dbReference type="NCBIfam" id="TIGR00071">
    <property type="entry name" value="hisT_truA"/>
    <property type="match status" value="1"/>
</dbReference>
<dbReference type="InterPro" id="IPR001406">
    <property type="entry name" value="PsdUridine_synth_TruA"/>
</dbReference>
<dbReference type="GO" id="GO:0160147">
    <property type="term" value="F:tRNA pseudouridine(38-40) synthase activity"/>
    <property type="evidence" value="ECO:0007669"/>
    <property type="project" value="UniProtKB-EC"/>
</dbReference>
<feature type="region of interest" description="Disordered" evidence="20">
    <location>
        <begin position="359"/>
        <end position="385"/>
    </location>
</feature>
<feature type="compositionally biased region" description="Polar residues" evidence="20">
    <location>
        <begin position="368"/>
        <end position="379"/>
    </location>
</feature>